<organism evidence="3 4">
    <name type="scientific">Salinimonas marina</name>
    <dbReference type="NCBI Taxonomy" id="2785918"/>
    <lineage>
        <taxon>Bacteria</taxon>
        <taxon>Pseudomonadati</taxon>
        <taxon>Pseudomonadota</taxon>
        <taxon>Gammaproteobacteria</taxon>
        <taxon>Alteromonadales</taxon>
        <taxon>Alteromonadaceae</taxon>
        <taxon>Alteromonas/Salinimonas group</taxon>
        <taxon>Salinimonas</taxon>
    </lineage>
</organism>
<feature type="domain" description="Potassium channel" evidence="2">
    <location>
        <begin position="66"/>
        <end position="123"/>
    </location>
</feature>
<dbReference type="RefSeq" id="WP_195810393.1">
    <property type="nucleotide sequence ID" value="NZ_CP064795.1"/>
</dbReference>
<dbReference type="Proteomes" id="UP000595095">
    <property type="component" value="Chromosome"/>
</dbReference>
<sequence length="142" mass="15744">MLPMFFITLVTLMLALTLHYINLTWLVDTLCHRTRRRYWRMQFVMLAAAVNQVSIAGLFCLTYVAGIELNLGQFKDGGDLKDIFYFSLTTITTLGLGSTEPSGDLKMVAGLQSALGFLLITCTGSKLYSHMSGKFDADNQGT</sequence>
<dbReference type="KEGG" id="smaa:IT774_14490"/>
<keyword evidence="1" id="KW-0812">Transmembrane</keyword>
<dbReference type="AlphaFoldDB" id="A0A7S9DWQ8"/>
<evidence type="ECO:0000313" key="3">
    <source>
        <dbReference type="EMBL" id="QPG05303.1"/>
    </source>
</evidence>
<reference evidence="3 4" key="1">
    <citation type="submission" date="2020-11" db="EMBL/GenBank/DDBJ databases">
        <title>Complete genome sequence for Salinimonas sp. strain G2-b.</title>
        <authorList>
            <person name="Park S.-J."/>
        </authorList>
    </citation>
    <scope>NUCLEOTIDE SEQUENCE [LARGE SCALE GENOMIC DNA]</scope>
    <source>
        <strain evidence="3 4">G2-b</strain>
    </source>
</reference>
<keyword evidence="1" id="KW-1133">Transmembrane helix</keyword>
<dbReference type="Gene3D" id="1.10.287.70">
    <property type="match status" value="1"/>
</dbReference>
<evidence type="ECO:0000256" key="1">
    <source>
        <dbReference type="SAM" id="Phobius"/>
    </source>
</evidence>
<feature type="transmembrane region" description="Helical" evidence="1">
    <location>
        <begin position="43"/>
        <end position="65"/>
    </location>
</feature>
<gene>
    <name evidence="3" type="ORF">IT774_14490</name>
</gene>
<name>A0A7S9DWQ8_9ALTE</name>
<keyword evidence="4" id="KW-1185">Reference proteome</keyword>
<accession>A0A7S9DWQ8</accession>
<dbReference type="SUPFAM" id="SSF81324">
    <property type="entry name" value="Voltage-gated potassium channels"/>
    <property type="match status" value="1"/>
</dbReference>
<evidence type="ECO:0000313" key="4">
    <source>
        <dbReference type="Proteomes" id="UP000595095"/>
    </source>
</evidence>
<dbReference type="InterPro" id="IPR013099">
    <property type="entry name" value="K_chnl_dom"/>
</dbReference>
<keyword evidence="1" id="KW-0472">Membrane</keyword>
<proteinExistence type="predicted"/>
<dbReference type="EMBL" id="CP064795">
    <property type="protein sequence ID" value="QPG05303.1"/>
    <property type="molecule type" value="Genomic_DNA"/>
</dbReference>
<dbReference type="Pfam" id="PF07885">
    <property type="entry name" value="Ion_trans_2"/>
    <property type="match status" value="1"/>
</dbReference>
<protein>
    <recommendedName>
        <fullName evidence="2">Potassium channel domain-containing protein</fullName>
    </recommendedName>
</protein>
<feature type="transmembrane region" description="Helical" evidence="1">
    <location>
        <begin position="6"/>
        <end position="31"/>
    </location>
</feature>
<evidence type="ECO:0000259" key="2">
    <source>
        <dbReference type="Pfam" id="PF07885"/>
    </source>
</evidence>